<sequence length="710" mass="77008">MSTPNIHFDRRSFLKVSATAGGGMLVGLSWTASAAELDEALPADPIAFNAFVKISPDGVITLMSPNPEVGQNIKTAMPMLVAEELDCDWTKVRVEQAGLDSTKYTRQVAGGSGSIPASWKPLRTAGATARQMLINAAAKRWSVSPAECSTDMGVVMHKASGKKATYGELATEAAAMEVPKDVSLKAVKDFKIIGKSLKAVDNKKVFNGKQEFGFDFKREGMLYCVVAHPPAFGMKIKTLNDTRAKSMPGIAQVLRFGNKVAVLGKSTWEVLKARERLSIEWEVDTKLESTADHDAKMAELLTKPLEKPQRKDGDALAKFEGAHKVLESTFEGPFLPHAPMEPMNFFAHVKEDSAELIGSTQNPSSALRAAAQVTGLPENKISVMMTRMGGGFGRRLNSDFVSEAVEISKLAKAPVKLMWTREDDMTGGIYRPAAHYLYRAALDAQGNIIGFHARGAGLNVGNPLRENNFPAGALTDYLAEGHNFQSNITTGPWRAPVHNFLAFAEQSFLDEIAIATGKDPVQMRLDLLAQAEKSPVGTVPYKIDRFRNTIELAAKKANWGKAPAGVFQGFSAYFSFNTYVAQVVEVTVEAGQPKIKRVVCAIDCGIVVNPEHARNQIEGGMVDGIGHAMFGQLTFKDGAPEQSNFDTYRIIRMADTPPIEVHFVENELDPTGLGEPTLPPISAALGNAIFRATGIRLRKQPFSQNGIKNA</sequence>
<dbReference type="PIRSF" id="PIRSF036389">
    <property type="entry name" value="IOR_B"/>
    <property type="match status" value="1"/>
</dbReference>
<dbReference type="Proteomes" id="UP000008461">
    <property type="component" value="Chromosome"/>
</dbReference>
<dbReference type="KEGG" id="hhy:Halhy_2465"/>
<feature type="domain" description="Aldehyde oxidase/xanthine dehydrogenase a/b hammerhead" evidence="2">
    <location>
        <begin position="207"/>
        <end position="285"/>
    </location>
</feature>
<dbReference type="HOGENOM" id="CLU_013917_0_1_10"/>
<dbReference type="NCBIfam" id="TIGR01409">
    <property type="entry name" value="TAT_signal_seq"/>
    <property type="match status" value="1"/>
</dbReference>
<feature type="chain" id="PRO_5003312261" evidence="1">
    <location>
        <begin position="35"/>
        <end position="710"/>
    </location>
</feature>
<name>F4KXG7_HALH1</name>
<dbReference type="AlphaFoldDB" id="F4KXG7"/>
<dbReference type="OrthoDB" id="9767994at2"/>
<dbReference type="InterPro" id="IPR019546">
    <property type="entry name" value="TAT_signal_bac_arc"/>
</dbReference>
<proteinExistence type="predicted"/>
<dbReference type="SMR" id="F4KXG7"/>
<evidence type="ECO:0000313" key="4">
    <source>
        <dbReference type="Proteomes" id="UP000008461"/>
    </source>
</evidence>
<dbReference type="InterPro" id="IPR006311">
    <property type="entry name" value="TAT_signal"/>
</dbReference>
<dbReference type="InterPro" id="IPR008274">
    <property type="entry name" value="AldOxase/xan_DH_MoCoBD1"/>
</dbReference>
<evidence type="ECO:0000256" key="1">
    <source>
        <dbReference type="SAM" id="SignalP"/>
    </source>
</evidence>
<dbReference type="EMBL" id="CP002691">
    <property type="protein sequence ID" value="AEE50338.1"/>
    <property type="molecule type" value="Genomic_DNA"/>
</dbReference>
<dbReference type="PANTHER" id="PTHR47495:SF2">
    <property type="entry name" value="ALDEHYDE DEHYDROGENASE"/>
    <property type="match status" value="1"/>
</dbReference>
<dbReference type="STRING" id="760192.Halhy_2465"/>
<dbReference type="Pfam" id="PF02738">
    <property type="entry name" value="MoCoBD_1"/>
    <property type="match status" value="1"/>
</dbReference>
<gene>
    <name evidence="3" type="ordered locus">Halhy_2465</name>
</gene>
<evidence type="ECO:0000259" key="2">
    <source>
        <dbReference type="SMART" id="SM01008"/>
    </source>
</evidence>
<dbReference type="SUPFAM" id="SSF56003">
    <property type="entry name" value="Molybdenum cofactor-binding domain"/>
    <property type="match status" value="2"/>
</dbReference>
<dbReference type="InterPro" id="IPR000674">
    <property type="entry name" value="Ald_Oxase/Xan_DH_a/b"/>
</dbReference>
<evidence type="ECO:0000313" key="3">
    <source>
        <dbReference type="EMBL" id="AEE50338.1"/>
    </source>
</evidence>
<reference key="2">
    <citation type="submission" date="2011-04" db="EMBL/GenBank/DDBJ databases">
        <title>Complete sequence of chromosome of Haliscomenobacter hydrossis DSM 1100.</title>
        <authorList>
            <consortium name="US DOE Joint Genome Institute (JGI-PGF)"/>
            <person name="Lucas S."/>
            <person name="Han J."/>
            <person name="Lapidus A."/>
            <person name="Bruce D."/>
            <person name="Goodwin L."/>
            <person name="Pitluck S."/>
            <person name="Peters L."/>
            <person name="Kyrpides N."/>
            <person name="Mavromatis K."/>
            <person name="Ivanova N."/>
            <person name="Ovchinnikova G."/>
            <person name="Pagani I."/>
            <person name="Daligault H."/>
            <person name="Detter J.C."/>
            <person name="Han C."/>
            <person name="Land M."/>
            <person name="Hauser L."/>
            <person name="Markowitz V."/>
            <person name="Cheng J.-F."/>
            <person name="Hugenholtz P."/>
            <person name="Woyke T."/>
            <person name="Wu D."/>
            <person name="Verbarg S."/>
            <person name="Frueling A."/>
            <person name="Brambilla E."/>
            <person name="Klenk H.-P."/>
            <person name="Eisen J.A."/>
        </authorList>
    </citation>
    <scope>NUCLEOTIDE SEQUENCE</scope>
    <source>
        <strain>DSM 1100</strain>
    </source>
</reference>
<dbReference type="eggNOG" id="COG1529">
    <property type="taxonomic scope" value="Bacteria"/>
</dbReference>
<dbReference type="SMART" id="SM01008">
    <property type="entry name" value="Ald_Xan_dh_C"/>
    <property type="match status" value="1"/>
</dbReference>
<dbReference type="InterPro" id="IPR012368">
    <property type="entry name" value="OxRdtase_Mopterin-bd_su_IorB"/>
</dbReference>
<dbReference type="EC" id="1.2.5.2" evidence="3"/>
<dbReference type="RefSeq" id="WP_013764887.1">
    <property type="nucleotide sequence ID" value="NC_015510.1"/>
</dbReference>
<dbReference type="PROSITE" id="PS51318">
    <property type="entry name" value="TAT"/>
    <property type="match status" value="1"/>
</dbReference>
<dbReference type="PANTHER" id="PTHR47495">
    <property type="entry name" value="ALDEHYDE DEHYDROGENASE"/>
    <property type="match status" value="1"/>
</dbReference>
<accession>F4KXG7</accession>
<feature type="signal peptide" evidence="1">
    <location>
        <begin position="1"/>
        <end position="34"/>
    </location>
</feature>
<dbReference type="Gene3D" id="3.30.365.10">
    <property type="entry name" value="Aldehyde oxidase/xanthine dehydrogenase, molybdopterin binding domain"/>
    <property type="match status" value="4"/>
</dbReference>
<organism evidence="3 4">
    <name type="scientific">Haliscomenobacter hydrossis (strain ATCC 27775 / DSM 1100 / LMG 10767 / O)</name>
    <dbReference type="NCBI Taxonomy" id="760192"/>
    <lineage>
        <taxon>Bacteria</taxon>
        <taxon>Pseudomonadati</taxon>
        <taxon>Bacteroidota</taxon>
        <taxon>Saprospiria</taxon>
        <taxon>Saprospirales</taxon>
        <taxon>Haliscomenobacteraceae</taxon>
        <taxon>Haliscomenobacter</taxon>
    </lineage>
</organism>
<dbReference type="InterPro" id="IPR037165">
    <property type="entry name" value="AldOxase/xan_DH_Mopterin-bd_sf"/>
</dbReference>
<dbReference type="GO" id="GO:0047113">
    <property type="term" value="F:aldehyde dehydrogenase (quinone) activity"/>
    <property type="evidence" value="ECO:0007669"/>
    <property type="project" value="UniProtKB-EC"/>
</dbReference>
<dbReference type="InterPro" id="IPR052516">
    <property type="entry name" value="N-heterocyclic_Hydroxylase"/>
</dbReference>
<protein>
    <submittedName>
        <fullName evidence="3">Aldehyde dehydrogenase (Pyrroloquinoline-quinone)</fullName>
        <ecNumber evidence="3">1.2.5.2</ecNumber>
    </submittedName>
</protein>
<keyword evidence="4" id="KW-1185">Reference proteome</keyword>
<dbReference type="Gene3D" id="3.90.1170.50">
    <property type="entry name" value="Aldehyde oxidase/xanthine dehydrogenase, a/b hammerhead"/>
    <property type="match status" value="1"/>
</dbReference>
<dbReference type="InterPro" id="IPR046867">
    <property type="entry name" value="AldOxase/xan_DH_MoCoBD2"/>
</dbReference>
<dbReference type="Pfam" id="PF20256">
    <property type="entry name" value="MoCoBD_2"/>
    <property type="match status" value="2"/>
</dbReference>
<keyword evidence="1" id="KW-0732">Signal</keyword>
<keyword evidence="3" id="KW-0560">Oxidoreductase</keyword>
<reference evidence="3 4" key="1">
    <citation type="journal article" date="2011" name="Stand. Genomic Sci.">
        <title>Complete genome sequence of Haliscomenobacter hydrossis type strain (O).</title>
        <authorList>
            <consortium name="US DOE Joint Genome Institute (JGI-PGF)"/>
            <person name="Daligault H."/>
            <person name="Lapidus A."/>
            <person name="Zeytun A."/>
            <person name="Nolan M."/>
            <person name="Lucas S."/>
            <person name="Del Rio T.G."/>
            <person name="Tice H."/>
            <person name="Cheng J.F."/>
            <person name="Tapia R."/>
            <person name="Han C."/>
            <person name="Goodwin L."/>
            <person name="Pitluck S."/>
            <person name="Liolios K."/>
            <person name="Pagani I."/>
            <person name="Ivanova N."/>
            <person name="Huntemann M."/>
            <person name="Mavromatis K."/>
            <person name="Mikhailova N."/>
            <person name="Pati A."/>
            <person name="Chen A."/>
            <person name="Palaniappan K."/>
            <person name="Land M."/>
            <person name="Hauser L."/>
            <person name="Brambilla E.M."/>
            <person name="Rohde M."/>
            <person name="Verbarg S."/>
            <person name="Goker M."/>
            <person name="Bristow J."/>
            <person name="Eisen J.A."/>
            <person name="Markowitz V."/>
            <person name="Hugenholtz P."/>
            <person name="Kyrpides N.C."/>
            <person name="Klenk H.P."/>
            <person name="Woyke T."/>
        </authorList>
    </citation>
    <scope>NUCLEOTIDE SEQUENCE [LARGE SCALE GENOMIC DNA]</scope>
    <source>
        <strain evidence="4">ATCC 27775 / DSM 1100 / LMG 10767 / O</strain>
    </source>
</reference>